<evidence type="ECO:0000256" key="1">
    <source>
        <dbReference type="ARBA" id="ARBA00023015"/>
    </source>
</evidence>
<feature type="domain" description="HTH deoR-type" evidence="3">
    <location>
        <begin position="4"/>
        <end position="60"/>
    </location>
</feature>
<protein>
    <submittedName>
        <fullName evidence="4">DeoR family transcriptional regulator</fullName>
    </submittedName>
</protein>
<reference evidence="5" key="1">
    <citation type="submission" date="2019-05" db="EMBL/GenBank/DDBJ databases">
        <title>Complete genome sequencing of Absiella argi strain JCM 30884.</title>
        <authorList>
            <person name="Sakamoto M."/>
            <person name="Murakami T."/>
            <person name="Mori H."/>
        </authorList>
    </citation>
    <scope>NUCLEOTIDE SEQUENCE [LARGE SCALE GENOMIC DNA]</scope>
    <source>
        <strain evidence="5">JCM 30884</strain>
    </source>
</reference>
<evidence type="ECO:0000313" key="5">
    <source>
        <dbReference type="Proteomes" id="UP000464754"/>
    </source>
</evidence>
<dbReference type="InterPro" id="IPR014036">
    <property type="entry name" value="DeoR-like_C"/>
</dbReference>
<dbReference type="PROSITE" id="PS51000">
    <property type="entry name" value="HTH_DEOR_2"/>
    <property type="match status" value="1"/>
</dbReference>
<dbReference type="SUPFAM" id="SSF46785">
    <property type="entry name" value="Winged helix' DNA-binding domain"/>
    <property type="match status" value="1"/>
</dbReference>
<dbReference type="AlphaFoldDB" id="A0A6N4TG13"/>
<organism evidence="4 5">
    <name type="scientific">Amedibacterium intestinale</name>
    <dbReference type="NCBI Taxonomy" id="2583452"/>
    <lineage>
        <taxon>Bacteria</taxon>
        <taxon>Bacillati</taxon>
        <taxon>Bacillota</taxon>
        <taxon>Erysipelotrichia</taxon>
        <taxon>Erysipelotrichales</taxon>
        <taxon>Erysipelotrichaceae</taxon>
        <taxon>Amedibacterium</taxon>
    </lineage>
</organism>
<dbReference type="InterPro" id="IPR001034">
    <property type="entry name" value="DeoR_HTH"/>
</dbReference>
<dbReference type="InterPro" id="IPR037171">
    <property type="entry name" value="NagB/RpiA_transferase-like"/>
</dbReference>
<accession>A0A6N4TG13</accession>
<keyword evidence="1" id="KW-0805">Transcription regulation</keyword>
<proteinExistence type="predicted"/>
<dbReference type="EMBL" id="AP019695">
    <property type="protein sequence ID" value="BBK21703.1"/>
    <property type="molecule type" value="Genomic_DNA"/>
</dbReference>
<dbReference type="SMART" id="SM01134">
    <property type="entry name" value="DeoRC"/>
    <property type="match status" value="1"/>
</dbReference>
<dbReference type="SUPFAM" id="SSF100950">
    <property type="entry name" value="NagB/RpiA/CoA transferase-like"/>
    <property type="match status" value="1"/>
</dbReference>
<evidence type="ECO:0000256" key="2">
    <source>
        <dbReference type="ARBA" id="ARBA00023163"/>
    </source>
</evidence>
<dbReference type="RefSeq" id="WP_198668131.1">
    <property type="nucleotide sequence ID" value="NZ_AP019695.1"/>
</dbReference>
<dbReference type="PANTHER" id="PTHR30363">
    <property type="entry name" value="HTH-TYPE TRANSCRIPTIONAL REGULATOR SRLR-RELATED"/>
    <property type="match status" value="1"/>
</dbReference>
<dbReference type="Gene3D" id="3.40.50.1360">
    <property type="match status" value="1"/>
</dbReference>
<dbReference type="InterPro" id="IPR050313">
    <property type="entry name" value="Carb_Metab_HTH_regulators"/>
</dbReference>
<name>A0A6N4TG13_9FIRM</name>
<gene>
    <name evidence="4" type="primary">agaR</name>
    <name evidence="4" type="ORF">Aargi30884_06060</name>
</gene>
<sequence length="253" mass="28532">MEVMEQRRNEIVAFVNEQGQVSFSQLKEKFPTVSEMTLRTDLKILDQNQQLVRIHGGAKSLVEVVGTEDFLKLRFVRNTEDKKIIAHKAKQLIKGNQTIFLDSGSTTTMLATEFEDKPNVIMTSGLTCAMELAKLKESRVVMLGGNMNCRSMSVNGYNAIRAIEKVNFDIAFMGVTRFDYETGFTCETLEDAEIKRLAVEKSNKVVVLMDSSKIGKRGTYTMCNLDQVDVVVCDDKLPENFIEECKARGILVY</sequence>
<keyword evidence="5" id="KW-1185">Reference proteome</keyword>
<dbReference type="InterPro" id="IPR036390">
    <property type="entry name" value="WH_DNA-bd_sf"/>
</dbReference>
<keyword evidence="2" id="KW-0804">Transcription</keyword>
<dbReference type="GO" id="GO:0003700">
    <property type="term" value="F:DNA-binding transcription factor activity"/>
    <property type="evidence" value="ECO:0007669"/>
    <property type="project" value="InterPro"/>
</dbReference>
<dbReference type="Pfam" id="PF08220">
    <property type="entry name" value="HTH_DeoR"/>
    <property type="match status" value="1"/>
</dbReference>
<dbReference type="KEGG" id="aarg:Aargi30884_06060"/>
<dbReference type="Proteomes" id="UP000464754">
    <property type="component" value="Chromosome"/>
</dbReference>
<evidence type="ECO:0000313" key="4">
    <source>
        <dbReference type="EMBL" id="BBK21703.1"/>
    </source>
</evidence>
<dbReference type="PANTHER" id="PTHR30363:SF44">
    <property type="entry name" value="AGA OPERON TRANSCRIPTIONAL REPRESSOR-RELATED"/>
    <property type="match status" value="1"/>
</dbReference>
<evidence type="ECO:0000259" key="3">
    <source>
        <dbReference type="PROSITE" id="PS51000"/>
    </source>
</evidence>
<dbReference type="Pfam" id="PF00455">
    <property type="entry name" value="DeoRC"/>
    <property type="match status" value="1"/>
</dbReference>
<dbReference type="SMART" id="SM00420">
    <property type="entry name" value="HTH_DEOR"/>
    <property type="match status" value="1"/>
</dbReference>